<sequence length="54" mass="5856">MDMAELPEARPDRGGTEYDEEPSGCYALGVCDERPAALRDATLVEGRRGDPFGL</sequence>
<proteinExistence type="predicted"/>
<evidence type="ECO:0000313" key="2">
    <source>
        <dbReference type="EMBL" id="GAA4266616.1"/>
    </source>
</evidence>
<feature type="compositionally biased region" description="Basic and acidic residues" evidence="1">
    <location>
        <begin position="7"/>
        <end position="16"/>
    </location>
</feature>
<name>A0ABP8E2Z1_9MICO</name>
<protein>
    <submittedName>
        <fullName evidence="2">Uncharacterized protein</fullName>
    </submittedName>
</protein>
<dbReference type="EMBL" id="BAABAU010000002">
    <property type="protein sequence ID" value="GAA4266616.1"/>
    <property type="molecule type" value="Genomic_DNA"/>
</dbReference>
<comment type="caution">
    <text evidence="2">The sequence shown here is derived from an EMBL/GenBank/DDBJ whole genome shotgun (WGS) entry which is preliminary data.</text>
</comment>
<accession>A0ABP8E2Z1</accession>
<gene>
    <name evidence="2" type="ORF">GCM10022256_22280</name>
</gene>
<evidence type="ECO:0000256" key="1">
    <source>
        <dbReference type="SAM" id="MobiDB-lite"/>
    </source>
</evidence>
<keyword evidence="3" id="KW-1185">Reference proteome</keyword>
<organism evidence="2 3">
    <name type="scientific">Frondihabitans peucedani</name>
    <dbReference type="NCBI Taxonomy" id="598626"/>
    <lineage>
        <taxon>Bacteria</taxon>
        <taxon>Bacillati</taxon>
        <taxon>Actinomycetota</taxon>
        <taxon>Actinomycetes</taxon>
        <taxon>Micrococcales</taxon>
        <taxon>Microbacteriaceae</taxon>
        <taxon>Frondihabitans</taxon>
    </lineage>
</organism>
<feature type="region of interest" description="Disordered" evidence="1">
    <location>
        <begin position="1"/>
        <end position="22"/>
    </location>
</feature>
<evidence type="ECO:0000313" key="3">
    <source>
        <dbReference type="Proteomes" id="UP001501594"/>
    </source>
</evidence>
<reference evidence="3" key="1">
    <citation type="journal article" date="2019" name="Int. J. Syst. Evol. Microbiol.">
        <title>The Global Catalogue of Microorganisms (GCM) 10K type strain sequencing project: providing services to taxonomists for standard genome sequencing and annotation.</title>
        <authorList>
            <consortium name="The Broad Institute Genomics Platform"/>
            <consortium name="The Broad Institute Genome Sequencing Center for Infectious Disease"/>
            <person name="Wu L."/>
            <person name="Ma J."/>
        </authorList>
    </citation>
    <scope>NUCLEOTIDE SEQUENCE [LARGE SCALE GENOMIC DNA]</scope>
    <source>
        <strain evidence="3">JCM 17442</strain>
    </source>
</reference>
<dbReference type="Proteomes" id="UP001501594">
    <property type="component" value="Unassembled WGS sequence"/>
</dbReference>